<reference evidence="1" key="1">
    <citation type="submission" date="2021-05" db="EMBL/GenBank/DDBJ databases">
        <authorList>
            <person name="Pan Q."/>
            <person name="Jouanno E."/>
            <person name="Zahm M."/>
            <person name="Klopp C."/>
            <person name="Cabau C."/>
            <person name="Louis A."/>
            <person name="Berthelot C."/>
            <person name="Parey E."/>
            <person name="Roest Crollius H."/>
            <person name="Montfort J."/>
            <person name="Robinson-Rechavi M."/>
            <person name="Bouchez O."/>
            <person name="Lampietro C."/>
            <person name="Lopez Roques C."/>
            <person name="Donnadieu C."/>
            <person name="Postlethwait J."/>
            <person name="Bobe J."/>
            <person name="Dillon D."/>
            <person name="Chandos A."/>
            <person name="von Hippel F."/>
            <person name="Guiguen Y."/>
        </authorList>
    </citation>
    <scope>NUCLEOTIDE SEQUENCE</scope>
    <source>
        <strain evidence="1">YG-Jan2019</strain>
    </source>
</reference>
<dbReference type="EMBL" id="CM055739">
    <property type="protein sequence ID" value="KAJ8004077.1"/>
    <property type="molecule type" value="Genomic_DNA"/>
</dbReference>
<gene>
    <name evidence="1" type="ORF">DPEC_G00155040</name>
</gene>
<keyword evidence="2" id="KW-1185">Reference proteome</keyword>
<sequence length="178" mass="19835">MDELRACTKYLSDYRQSCLICLTESWLTGADPDSAADLEGRNQNSGKSKGGGVCVYINNTYCYPAHITLKHQVCTKDIELLTLSLRPYHLPREIYQIRLFVVYIAPSADIQVAASTTHKLVAQTEAEAPGAANFVMGDFNSCSLKEHLPTYQQYVTCPTRKTACLDQCYGNIQDAFYS</sequence>
<name>A0ACC2GKJ1_DALPE</name>
<organism evidence="1 2">
    <name type="scientific">Dallia pectoralis</name>
    <name type="common">Alaska blackfish</name>
    <dbReference type="NCBI Taxonomy" id="75939"/>
    <lineage>
        <taxon>Eukaryota</taxon>
        <taxon>Metazoa</taxon>
        <taxon>Chordata</taxon>
        <taxon>Craniata</taxon>
        <taxon>Vertebrata</taxon>
        <taxon>Euteleostomi</taxon>
        <taxon>Actinopterygii</taxon>
        <taxon>Neopterygii</taxon>
        <taxon>Teleostei</taxon>
        <taxon>Protacanthopterygii</taxon>
        <taxon>Esociformes</taxon>
        <taxon>Umbridae</taxon>
        <taxon>Dallia</taxon>
    </lineage>
</organism>
<evidence type="ECO:0000313" key="2">
    <source>
        <dbReference type="Proteomes" id="UP001157502"/>
    </source>
</evidence>
<proteinExistence type="predicted"/>
<dbReference type="Proteomes" id="UP001157502">
    <property type="component" value="Chromosome 12"/>
</dbReference>
<evidence type="ECO:0000313" key="1">
    <source>
        <dbReference type="EMBL" id="KAJ8004077.1"/>
    </source>
</evidence>
<comment type="caution">
    <text evidence="1">The sequence shown here is derived from an EMBL/GenBank/DDBJ whole genome shotgun (WGS) entry which is preliminary data.</text>
</comment>
<accession>A0ACC2GKJ1</accession>
<protein>
    <submittedName>
        <fullName evidence="1">Uncharacterized protein</fullName>
    </submittedName>
</protein>